<evidence type="ECO:0000256" key="2">
    <source>
        <dbReference type="ARBA" id="ARBA00022692"/>
    </source>
</evidence>
<reference evidence="6 7" key="1">
    <citation type="submission" date="2019-01" db="EMBL/GenBank/DDBJ databases">
        <title>Agromyces.</title>
        <authorList>
            <person name="Li J."/>
        </authorList>
    </citation>
    <scope>NUCLEOTIDE SEQUENCE [LARGE SCALE GENOMIC DNA]</scope>
    <source>
        <strain evidence="6 7">DSM 15934</strain>
    </source>
</reference>
<proteinExistence type="predicted"/>
<dbReference type="PANTHER" id="PTHR36974:SF1">
    <property type="entry name" value="DOXX FAMILY MEMBRANE PROTEIN"/>
    <property type="match status" value="1"/>
</dbReference>
<evidence type="ECO:0000256" key="4">
    <source>
        <dbReference type="ARBA" id="ARBA00023136"/>
    </source>
</evidence>
<keyword evidence="4 5" id="KW-0472">Membrane</keyword>
<protein>
    <submittedName>
        <fullName evidence="6">DoxX family membrane protein</fullName>
    </submittedName>
</protein>
<dbReference type="Proteomes" id="UP000293865">
    <property type="component" value="Unassembled WGS sequence"/>
</dbReference>
<evidence type="ECO:0000256" key="3">
    <source>
        <dbReference type="ARBA" id="ARBA00022989"/>
    </source>
</evidence>
<comment type="subcellular location">
    <subcellularLocation>
        <location evidence="1">Membrane</location>
        <topology evidence="1">Multi-pass membrane protein</topology>
    </subcellularLocation>
</comment>
<dbReference type="Pfam" id="PF07681">
    <property type="entry name" value="DoxX"/>
    <property type="match status" value="1"/>
</dbReference>
<dbReference type="RefSeq" id="WP_129521740.1">
    <property type="nucleotide sequence ID" value="NZ_SDPN01000034.1"/>
</dbReference>
<accession>A0A4Q2KW01</accession>
<dbReference type="EMBL" id="SDPN01000034">
    <property type="protein sequence ID" value="RXZ68002.1"/>
    <property type="molecule type" value="Genomic_DNA"/>
</dbReference>
<dbReference type="PANTHER" id="PTHR36974">
    <property type="entry name" value="MEMBRANE PROTEIN-RELATED"/>
    <property type="match status" value="1"/>
</dbReference>
<keyword evidence="7" id="KW-1185">Reference proteome</keyword>
<name>A0A4Q2KW01_9MICO</name>
<evidence type="ECO:0000313" key="7">
    <source>
        <dbReference type="Proteomes" id="UP000293865"/>
    </source>
</evidence>
<feature type="transmembrane region" description="Helical" evidence="5">
    <location>
        <begin position="128"/>
        <end position="149"/>
    </location>
</feature>
<evidence type="ECO:0000256" key="5">
    <source>
        <dbReference type="SAM" id="Phobius"/>
    </source>
</evidence>
<feature type="transmembrane region" description="Helical" evidence="5">
    <location>
        <begin position="68"/>
        <end position="86"/>
    </location>
</feature>
<organism evidence="6 7">
    <name type="scientific">Agromyces albus</name>
    <dbReference type="NCBI Taxonomy" id="205332"/>
    <lineage>
        <taxon>Bacteria</taxon>
        <taxon>Bacillati</taxon>
        <taxon>Actinomycetota</taxon>
        <taxon>Actinomycetes</taxon>
        <taxon>Micrococcales</taxon>
        <taxon>Microbacteriaceae</taxon>
        <taxon>Agromyces</taxon>
    </lineage>
</organism>
<evidence type="ECO:0000313" key="6">
    <source>
        <dbReference type="EMBL" id="RXZ68002.1"/>
    </source>
</evidence>
<keyword evidence="3 5" id="KW-1133">Transmembrane helix</keyword>
<dbReference type="OrthoDB" id="129693at2"/>
<keyword evidence="2 5" id="KW-0812">Transmembrane</keyword>
<feature type="transmembrane region" description="Helical" evidence="5">
    <location>
        <begin position="93"/>
        <end position="113"/>
    </location>
</feature>
<comment type="caution">
    <text evidence="6">The sequence shown here is derived from an EMBL/GenBank/DDBJ whole genome shotgun (WGS) entry which is preliminary data.</text>
</comment>
<dbReference type="AlphaFoldDB" id="A0A4Q2KW01"/>
<sequence>MEPLIALLAVTGALLLIGAAGVRWLRPWTVPLRGGLAAMFVLTGVSHFVGMRGELIEMVPPWVPAPELVITVTGVLELLGAAGLLVRRTAPLAAGALALMLVAMFPANVYAALEGIASTTADYLLPRTLIQIVFLAALLAVVVSHVHAARVSSPRLATRSRAIVAGTEGA</sequence>
<gene>
    <name evidence="6" type="ORF">ESP51_15210</name>
</gene>
<evidence type="ECO:0000256" key="1">
    <source>
        <dbReference type="ARBA" id="ARBA00004141"/>
    </source>
</evidence>
<dbReference type="InterPro" id="IPR032808">
    <property type="entry name" value="DoxX"/>
</dbReference>